<feature type="transmembrane region" description="Helical" evidence="8">
    <location>
        <begin position="58"/>
        <end position="81"/>
    </location>
</feature>
<name>A0A550J5A3_9BACT</name>
<dbReference type="EMBL" id="VJVV01000018">
    <property type="protein sequence ID" value="TRO78400.1"/>
    <property type="molecule type" value="Genomic_DNA"/>
</dbReference>
<dbReference type="PANTHER" id="PTHR42682">
    <property type="entry name" value="HYDROGENASE-4 COMPONENT F"/>
    <property type="match status" value="1"/>
</dbReference>
<dbReference type="PANTHER" id="PTHR42682:SF5">
    <property type="entry name" value="HYDROGENASE-4 COMPONENT F"/>
    <property type="match status" value="1"/>
</dbReference>
<comment type="subcellular location">
    <subcellularLocation>
        <location evidence="1">Cell membrane</location>
        <topology evidence="1">Multi-pass membrane protein</topology>
    </subcellularLocation>
    <subcellularLocation>
        <location evidence="7">Membrane</location>
        <topology evidence="7">Multi-pass membrane protein</topology>
    </subcellularLocation>
</comment>
<evidence type="ECO:0000313" key="11">
    <source>
        <dbReference type="Proteomes" id="UP000317155"/>
    </source>
</evidence>
<feature type="transmembrane region" description="Helical" evidence="8">
    <location>
        <begin position="356"/>
        <end position="376"/>
    </location>
</feature>
<dbReference type="InterPro" id="IPR052175">
    <property type="entry name" value="ComplexI-like_HydComp"/>
</dbReference>
<evidence type="ECO:0000256" key="4">
    <source>
        <dbReference type="ARBA" id="ARBA00022989"/>
    </source>
</evidence>
<sequence>MITALILLPLVAAVAAALLPPLRLGGWLLPLVAAAHFALALATPLSPAGTGEWLLLDPLGRLVLIVTSLLFLLCSIYAVAYLRFHEQQRDNRAMVPCLLFFLGTLTLATVAHHLGLLWVAVETTTLASAPLIYYNRNRLSIEATWKYLLLGSVGIALAMLGILCTAYAVLHVGQPVSLQFDQLLATVSNSSRPWLHTGFVFLLVGFGTKMGLAPLHSWKPDAYGEAPALVGALLAGGLTSVAFLGILRGVQLMAAAGDLALARQSLIIMGLLSLALAAVFVVKQPDVKRMLAYSSVEHMGILALGVGIGGLATFGAMLHLVNNSLTKGALFLSVGNIQRAYASKHLSEVRGALSRVPLSAGIFIAGFLAITGSPPFGPFISEFTILRGIFGEGHPWLGGVFLLLLAIVFIGMGGTVLMATQGEVPADTPPSEHRDSVMLAGPPLILLALVLVLGLYLPEPLRVGLEQAAALLEAKP</sequence>
<dbReference type="PRINTS" id="PR01437">
    <property type="entry name" value="NUOXDRDTASE4"/>
</dbReference>
<reference evidence="10 11" key="1">
    <citation type="submission" date="2019-07" db="EMBL/GenBank/DDBJ databases">
        <title>Insights of Desulfuromonas acetexigens electromicrobiology.</title>
        <authorList>
            <person name="Katuri K."/>
            <person name="Sapireddy V."/>
            <person name="Shaw D.R."/>
            <person name="Saikaly P."/>
        </authorList>
    </citation>
    <scope>NUCLEOTIDE SEQUENCE [LARGE SCALE GENOMIC DNA]</scope>
    <source>
        <strain evidence="10 11">2873</strain>
    </source>
</reference>
<feature type="transmembrane region" description="Helical" evidence="8">
    <location>
        <begin position="93"/>
        <end position="110"/>
    </location>
</feature>
<proteinExistence type="predicted"/>
<organism evidence="10 11">
    <name type="scientific">Trichloromonas acetexigens</name>
    <dbReference type="NCBI Taxonomy" id="38815"/>
    <lineage>
        <taxon>Bacteria</taxon>
        <taxon>Pseudomonadati</taxon>
        <taxon>Thermodesulfobacteriota</taxon>
        <taxon>Desulfuromonadia</taxon>
        <taxon>Desulfuromonadales</taxon>
        <taxon>Trichloromonadaceae</taxon>
        <taxon>Trichloromonas</taxon>
    </lineage>
</organism>
<protein>
    <submittedName>
        <fullName evidence="10">Hydrogenase</fullName>
    </submittedName>
</protein>
<evidence type="ECO:0000256" key="6">
    <source>
        <dbReference type="ARBA" id="ARBA00023136"/>
    </source>
</evidence>
<dbReference type="Proteomes" id="UP000317155">
    <property type="component" value="Unassembled WGS sequence"/>
</dbReference>
<dbReference type="GO" id="GO:0016491">
    <property type="term" value="F:oxidoreductase activity"/>
    <property type="evidence" value="ECO:0007669"/>
    <property type="project" value="UniProtKB-KW"/>
</dbReference>
<dbReference type="RefSeq" id="WP_092055124.1">
    <property type="nucleotide sequence ID" value="NZ_FOJJ01000010.1"/>
</dbReference>
<dbReference type="Pfam" id="PF00361">
    <property type="entry name" value="Proton_antipo_M"/>
    <property type="match status" value="1"/>
</dbReference>
<dbReference type="OrthoDB" id="9805769at2"/>
<dbReference type="InterPro" id="IPR003918">
    <property type="entry name" value="NADH_UbQ_OxRdtase"/>
</dbReference>
<feature type="transmembrane region" description="Helical" evidence="8">
    <location>
        <begin position="301"/>
        <end position="321"/>
    </location>
</feature>
<feature type="transmembrane region" description="Helical" evidence="8">
    <location>
        <begin position="116"/>
        <end position="135"/>
    </location>
</feature>
<dbReference type="AlphaFoldDB" id="A0A550J5A3"/>
<feature type="transmembrane region" description="Helical" evidence="8">
    <location>
        <begin position="396"/>
        <end position="419"/>
    </location>
</feature>
<feature type="transmembrane region" description="Helical" evidence="8">
    <location>
        <begin position="259"/>
        <end position="281"/>
    </location>
</feature>
<feature type="transmembrane region" description="Helical" evidence="8">
    <location>
        <begin position="439"/>
        <end position="457"/>
    </location>
</feature>
<dbReference type="InterPro" id="IPR001750">
    <property type="entry name" value="ND/Mrp_TM"/>
</dbReference>
<keyword evidence="6 8" id="KW-0472">Membrane</keyword>
<dbReference type="GO" id="GO:0042773">
    <property type="term" value="P:ATP synthesis coupled electron transport"/>
    <property type="evidence" value="ECO:0007669"/>
    <property type="project" value="InterPro"/>
</dbReference>
<keyword evidence="2" id="KW-1003">Cell membrane</keyword>
<evidence type="ECO:0000256" key="8">
    <source>
        <dbReference type="SAM" id="Phobius"/>
    </source>
</evidence>
<gene>
    <name evidence="10" type="ORF">FL622_16295</name>
</gene>
<feature type="transmembrane region" description="Helical" evidence="8">
    <location>
        <begin position="193"/>
        <end position="215"/>
    </location>
</feature>
<evidence type="ECO:0000256" key="3">
    <source>
        <dbReference type="ARBA" id="ARBA00022692"/>
    </source>
</evidence>
<evidence type="ECO:0000256" key="7">
    <source>
        <dbReference type="RuleBase" id="RU000320"/>
    </source>
</evidence>
<evidence type="ECO:0000259" key="9">
    <source>
        <dbReference type="Pfam" id="PF00361"/>
    </source>
</evidence>
<feature type="transmembrane region" description="Helical" evidence="8">
    <location>
        <begin position="227"/>
        <end position="247"/>
    </location>
</feature>
<comment type="caution">
    <text evidence="10">The sequence shown here is derived from an EMBL/GenBank/DDBJ whole genome shotgun (WGS) entry which is preliminary data.</text>
</comment>
<keyword evidence="11" id="KW-1185">Reference proteome</keyword>
<keyword evidence="4 8" id="KW-1133">Transmembrane helix</keyword>
<evidence type="ECO:0000256" key="5">
    <source>
        <dbReference type="ARBA" id="ARBA00023002"/>
    </source>
</evidence>
<evidence type="ECO:0000313" key="10">
    <source>
        <dbReference type="EMBL" id="TRO78400.1"/>
    </source>
</evidence>
<keyword evidence="3 7" id="KW-0812">Transmembrane</keyword>
<dbReference type="GO" id="GO:0005886">
    <property type="term" value="C:plasma membrane"/>
    <property type="evidence" value="ECO:0007669"/>
    <property type="project" value="UniProtKB-SubCell"/>
</dbReference>
<feature type="transmembrane region" description="Helical" evidence="8">
    <location>
        <begin position="147"/>
        <end position="173"/>
    </location>
</feature>
<evidence type="ECO:0000256" key="2">
    <source>
        <dbReference type="ARBA" id="ARBA00022475"/>
    </source>
</evidence>
<feature type="domain" description="NADH:quinone oxidoreductase/Mrp antiporter transmembrane" evidence="9">
    <location>
        <begin position="111"/>
        <end position="400"/>
    </location>
</feature>
<accession>A0A550J5A3</accession>
<keyword evidence="5" id="KW-0560">Oxidoreductase</keyword>
<evidence type="ECO:0000256" key="1">
    <source>
        <dbReference type="ARBA" id="ARBA00004651"/>
    </source>
</evidence>
<dbReference type="GO" id="GO:0008137">
    <property type="term" value="F:NADH dehydrogenase (ubiquinone) activity"/>
    <property type="evidence" value="ECO:0007669"/>
    <property type="project" value="InterPro"/>
</dbReference>